<evidence type="ECO:0000256" key="1">
    <source>
        <dbReference type="ARBA" id="ARBA00010995"/>
    </source>
</evidence>
<dbReference type="Proteomes" id="UP001150569">
    <property type="component" value="Unassembled WGS sequence"/>
</dbReference>
<dbReference type="GO" id="GO:0003951">
    <property type="term" value="F:NAD+ kinase activity"/>
    <property type="evidence" value="ECO:0007669"/>
    <property type="project" value="InterPro"/>
</dbReference>
<keyword evidence="6" id="KW-0521">NADP</keyword>
<organism evidence="8 9">
    <name type="scientific">Tieghemiomyces parasiticus</name>
    <dbReference type="NCBI Taxonomy" id="78921"/>
    <lineage>
        <taxon>Eukaryota</taxon>
        <taxon>Fungi</taxon>
        <taxon>Fungi incertae sedis</taxon>
        <taxon>Zoopagomycota</taxon>
        <taxon>Kickxellomycotina</taxon>
        <taxon>Dimargaritomycetes</taxon>
        <taxon>Dimargaritales</taxon>
        <taxon>Dimargaritaceae</taxon>
        <taxon>Tieghemiomyces</taxon>
    </lineage>
</organism>
<dbReference type="InterPro" id="IPR017437">
    <property type="entry name" value="ATP-NAD_kinase_PpnK-typ_C"/>
</dbReference>
<dbReference type="EMBL" id="JANBPT010000031">
    <property type="protein sequence ID" value="KAJ1929561.1"/>
    <property type="molecule type" value="Genomic_DNA"/>
</dbReference>
<keyword evidence="2 8" id="KW-0808">Transferase</keyword>
<evidence type="ECO:0000313" key="9">
    <source>
        <dbReference type="Proteomes" id="UP001150569"/>
    </source>
</evidence>
<keyword evidence="3" id="KW-0547">Nucleotide-binding</keyword>
<dbReference type="GO" id="GO:0006741">
    <property type="term" value="P:NADP+ biosynthetic process"/>
    <property type="evidence" value="ECO:0007669"/>
    <property type="project" value="InterPro"/>
</dbReference>
<evidence type="ECO:0000256" key="6">
    <source>
        <dbReference type="ARBA" id="ARBA00022857"/>
    </source>
</evidence>
<dbReference type="EC" id="2.7.1.86" evidence="8"/>
<dbReference type="PANTHER" id="PTHR20275">
    <property type="entry name" value="NAD KINASE"/>
    <property type="match status" value="1"/>
</dbReference>
<dbReference type="GO" id="GO:0042736">
    <property type="term" value="F:NADH kinase activity"/>
    <property type="evidence" value="ECO:0007669"/>
    <property type="project" value="UniProtKB-EC"/>
</dbReference>
<evidence type="ECO:0000256" key="4">
    <source>
        <dbReference type="ARBA" id="ARBA00022777"/>
    </source>
</evidence>
<dbReference type="InterPro" id="IPR017438">
    <property type="entry name" value="ATP-NAD_kinase_N"/>
</dbReference>
<dbReference type="Gene3D" id="2.60.200.30">
    <property type="entry name" value="Probable inorganic polyphosphate/atp-NAD kinase, domain 2"/>
    <property type="match status" value="1"/>
</dbReference>
<evidence type="ECO:0000256" key="7">
    <source>
        <dbReference type="ARBA" id="ARBA00023027"/>
    </source>
</evidence>
<keyword evidence="5" id="KW-0067">ATP-binding</keyword>
<evidence type="ECO:0000256" key="3">
    <source>
        <dbReference type="ARBA" id="ARBA00022741"/>
    </source>
</evidence>
<evidence type="ECO:0000256" key="5">
    <source>
        <dbReference type="ARBA" id="ARBA00022840"/>
    </source>
</evidence>
<dbReference type="GO" id="GO:0019674">
    <property type="term" value="P:NAD+ metabolic process"/>
    <property type="evidence" value="ECO:0007669"/>
    <property type="project" value="InterPro"/>
</dbReference>
<keyword evidence="9" id="KW-1185">Reference proteome</keyword>
<dbReference type="AlphaFoldDB" id="A0A9W8DWY2"/>
<reference evidence="8" key="1">
    <citation type="submission" date="2022-07" db="EMBL/GenBank/DDBJ databases">
        <title>Phylogenomic reconstructions and comparative analyses of Kickxellomycotina fungi.</title>
        <authorList>
            <person name="Reynolds N.K."/>
            <person name="Stajich J.E."/>
            <person name="Barry K."/>
            <person name="Grigoriev I.V."/>
            <person name="Crous P."/>
            <person name="Smith M.E."/>
        </authorList>
    </citation>
    <scope>NUCLEOTIDE SEQUENCE</scope>
    <source>
        <strain evidence="8">RSA 861</strain>
    </source>
</reference>
<dbReference type="PANTHER" id="PTHR20275:SF26">
    <property type="entry name" value="NADH KINASE POS5, MITOCHONDRIAL"/>
    <property type="match status" value="1"/>
</dbReference>
<dbReference type="Gene3D" id="3.40.50.10330">
    <property type="entry name" value="Probable inorganic polyphosphate/atp-NAD kinase, domain 1"/>
    <property type="match status" value="1"/>
</dbReference>
<dbReference type="GO" id="GO:0005524">
    <property type="term" value="F:ATP binding"/>
    <property type="evidence" value="ECO:0007669"/>
    <property type="project" value="UniProtKB-KW"/>
</dbReference>
<dbReference type="HAMAP" id="MF_00361">
    <property type="entry name" value="NAD_kinase"/>
    <property type="match status" value="1"/>
</dbReference>
<dbReference type="SUPFAM" id="SSF111331">
    <property type="entry name" value="NAD kinase/diacylglycerol kinase-like"/>
    <property type="match status" value="1"/>
</dbReference>
<comment type="caution">
    <text evidence="8">The sequence shown here is derived from an EMBL/GenBank/DDBJ whole genome shotgun (WGS) entry which is preliminary data.</text>
</comment>
<dbReference type="FunFam" id="2.60.200.30:FF:000009">
    <property type="entry name" value="Poly(P)/ATP NAD kinase"/>
    <property type="match status" value="1"/>
</dbReference>
<proteinExistence type="inferred from homology"/>
<dbReference type="Pfam" id="PF20143">
    <property type="entry name" value="NAD_kinase_C"/>
    <property type="match status" value="1"/>
</dbReference>
<evidence type="ECO:0000313" key="8">
    <source>
        <dbReference type="EMBL" id="KAJ1929561.1"/>
    </source>
</evidence>
<evidence type="ECO:0000256" key="2">
    <source>
        <dbReference type="ARBA" id="ARBA00022679"/>
    </source>
</evidence>
<sequence length="397" mass="43210">MKDSRVTPPTAALRLTTELPTRIPFCVTHNDAATSSAIHVPDPGCQTTVPGYQPISKPRHGHLQWSQPPRTILIKKKPRDAATDAVLVDMVRWLRETYPTLNVVLEHDVAQDFVGVLPFVYVIPKGVVNEYSRVVDFAITLGGDGTVLHLSALFPGPVPPVISFSMGTLGFLLPFDISNYRPALERVIEGRDVTLLPRMRLSCSVHEADGTRLPIPTSNTAAAGTAVDHHVMNEVLVHRGRFPHLTSIDCWVDGEFLTNAVADGLIIGSPTGSTAYSLSAGGPIVHPALDSLLLTPICPRSLSFRTTLLPAYSVIQLHIAAASRSIAEVSLDGREVMSLRVGQYLQVRASPYPVPCVNRVGNSVDWARDINGLLKFNQNFTNKQQLVQDVEGGRMDT</sequence>
<comment type="similarity">
    <text evidence="1">Belongs to the NAD kinase family.</text>
</comment>
<name>A0A9W8DWY2_9FUNG</name>
<dbReference type="InterPro" id="IPR002504">
    <property type="entry name" value="NADK"/>
</dbReference>
<keyword evidence="4 8" id="KW-0418">Kinase</keyword>
<keyword evidence="7" id="KW-0520">NAD</keyword>
<gene>
    <name evidence="8" type="primary">POS5_1</name>
    <name evidence="8" type="ORF">IWQ60_001048</name>
</gene>
<dbReference type="Pfam" id="PF01513">
    <property type="entry name" value="NAD_kinase"/>
    <property type="match status" value="1"/>
</dbReference>
<dbReference type="OrthoDB" id="24581at2759"/>
<accession>A0A9W8DWY2</accession>
<protein>
    <submittedName>
        <fullName evidence="8">NADH kinase pos5</fullName>
        <ecNumber evidence="8">2.7.1.86</ecNumber>
    </submittedName>
</protein>
<dbReference type="InterPro" id="IPR016064">
    <property type="entry name" value="NAD/diacylglycerol_kinase_sf"/>
</dbReference>